<dbReference type="Gene3D" id="3.40.190.290">
    <property type="match status" value="1"/>
</dbReference>
<dbReference type="InterPro" id="IPR005119">
    <property type="entry name" value="LysR_subst-bd"/>
</dbReference>
<organism evidence="6 7">
    <name type="scientific">Hominiventricola filiformis</name>
    <dbReference type="NCBI Taxonomy" id="2885352"/>
    <lineage>
        <taxon>Bacteria</taxon>
        <taxon>Bacillati</taxon>
        <taxon>Bacillota</taxon>
        <taxon>Clostridia</taxon>
        <taxon>Lachnospirales</taxon>
        <taxon>Lachnospiraceae</taxon>
        <taxon>Hominiventricola</taxon>
    </lineage>
</organism>
<evidence type="ECO:0000313" key="7">
    <source>
        <dbReference type="Proteomes" id="UP001198220"/>
    </source>
</evidence>
<dbReference type="PROSITE" id="PS50931">
    <property type="entry name" value="HTH_LYSR"/>
    <property type="match status" value="1"/>
</dbReference>
<name>A0AAE3AB37_9FIRM</name>
<dbReference type="SUPFAM" id="SSF46785">
    <property type="entry name" value="Winged helix' DNA-binding domain"/>
    <property type="match status" value="1"/>
</dbReference>
<dbReference type="InterPro" id="IPR036390">
    <property type="entry name" value="WH_DNA-bd_sf"/>
</dbReference>
<sequence>MTIRHLNIFLALAEYGTMSAAAEHLYLSQPTVSQAVRELEQHYHCLLFERLGKKLYLTDQGRLLLDKSQEVVMQFRELEELMWNQGQTPVLKLGSTLTVGTCLTPKIILELEQAVPGLEVHSFVSNTVEIEQKLLKAELDAAVVEGEIHSPDLIVIPIIDDSLVLTAGVHHPFYEKEMLHTEELDGESFAMREQGSGTRKLFEEYTERHGLSIKVTWEANCPRTIINAVLYHKVLSVMSLRLLKHEIRHQRVRIFYNEHKEWDRKFKLVYHKNKFLTPAIYELEKLLWQYKTMELPEECGVLR</sequence>
<evidence type="ECO:0000313" key="6">
    <source>
        <dbReference type="EMBL" id="MCC2126716.1"/>
    </source>
</evidence>
<evidence type="ECO:0000259" key="5">
    <source>
        <dbReference type="PROSITE" id="PS50931"/>
    </source>
</evidence>
<reference evidence="6 7" key="1">
    <citation type="submission" date="2021-10" db="EMBL/GenBank/DDBJ databases">
        <title>Anaerobic single-cell dispensing facilitates the cultivation of human gut bacteria.</title>
        <authorList>
            <person name="Afrizal A."/>
        </authorList>
    </citation>
    <scope>NUCLEOTIDE SEQUENCE [LARGE SCALE GENOMIC DNA]</scope>
    <source>
        <strain evidence="6 7">CLA-AA-H276</strain>
    </source>
</reference>
<dbReference type="Pfam" id="PF03466">
    <property type="entry name" value="LysR_substrate"/>
    <property type="match status" value="1"/>
</dbReference>
<dbReference type="SUPFAM" id="SSF53850">
    <property type="entry name" value="Periplasmic binding protein-like II"/>
    <property type="match status" value="1"/>
</dbReference>
<dbReference type="FunFam" id="1.10.10.10:FF:000001">
    <property type="entry name" value="LysR family transcriptional regulator"/>
    <property type="match status" value="1"/>
</dbReference>
<dbReference type="Gene3D" id="1.10.10.10">
    <property type="entry name" value="Winged helix-like DNA-binding domain superfamily/Winged helix DNA-binding domain"/>
    <property type="match status" value="1"/>
</dbReference>
<keyword evidence="3" id="KW-0238">DNA-binding</keyword>
<dbReference type="Pfam" id="PF00126">
    <property type="entry name" value="HTH_1"/>
    <property type="match status" value="1"/>
</dbReference>
<dbReference type="InterPro" id="IPR000847">
    <property type="entry name" value="LysR_HTH_N"/>
</dbReference>
<evidence type="ECO:0000256" key="2">
    <source>
        <dbReference type="ARBA" id="ARBA00023015"/>
    </source>
</evidence>
<dbReference type="GO" id="GO:0000976">
    <property type="term" value="F:transcription cis-regulatory region binding"/>
    <property type="evidence" value="ECO:0007669"/>
    <property type="project" value="TreeGrafter"/>
</dbReference>
<dbReference type="EMBL" id="JAJEPS010000010">
    <property type="protein sequence ID" value="MCC2126716.1"/>
    <property type="molecule type" value="Genomic_DNA"/>
</dbReference>
<dbReference type="PRINTS" id="PR00039">
    <property type="entry name" value="HTHLYSR"/>
</dbReference>
<evidence type="ECO:0000256" key="4">
    <source>
        <dbReference type="ARBA" id="ARBA00023163"/>
    </source>
</evidence>
<dbReference type="RefSeq" id="WP_308459630.1">
    <property type="nucleotide sequence ID" value="NZ_JAJEPS010000010.1"/>
</dbReference>
<dbReference type="AlphaFoldDB" id="A0AAE3AB37"/>
<proteinExistence type="inferred from homology"/>
<feature type="domain" description="HTH lysR-type" evidence="5">
    <location>
        <begin position="1"/>
        <end position="58"/>
    </location>
</feature>
<dbReference type="InterPro" id="IPR036388">
    <property type="entry name" value="WH-like_DNA-bd_sf"/>
</dbReference>
<dbReference type="PANTHER" id="PTHR30126:SF39">
    <property type="entry name" value="HTH-TYPE TRANSCRIPTIONAL REGULATOR CYSL"/>
    <property type="match status" value="1"/>
</dbReference>
<evidence type="ECO:0000256" key="3">
    <source>
        <dbReference type="ARBA" id="ARBA00023125"/>
    </source>
</evidence>
<protein>
    <submittedName>
        <fullName evidence="6">LysR family transcriptional regulator</fullName>
    </submittedName>
</protein>
<accession>A0AAE3AB37</accession>
<keyword evidence="2" id="KW-0805">Transcription regulation</keyword>
<gene>
    <name evidence="6" type="ORF">LKD36_11045</name>
</gene>
<dbReference type="PANTHER" id="PTHR30126">
    <property type="entry name" value="HTH-TYPE TRANSCRIPTIONAL REGULATOR"/>
    <property type="match status" value="1"/>
</dbReference>
<comment type="similarity">
    <text evidence="1">Belongs to the LysR transcriptional regulatory family.</text>
</comment>
<dbReference type="Proteomes" id="UP001198220">
    <property type="component" value="Unassembled WGS sequence"/>
</dbReference>
<keyword evidence="7" id="KW-1185">Reference proteome</keyword>
<comment type="caution">
    <text evidence="6">The sequence shown here is derived from an EMBL/GenBank/DDBJ whole genome shotgun (WGS) entry which is preliminary data.</text>
</comment>
<dbReference type="GO" id="GO:0003700">
    <property type="term" value="F:DNA-binding transcription factor activity"/>
    <property type="evidence" value="ECO:0007669"/>
    <property type="project" value="InterPro"/>
</dbReference>
<keyword evidence="4" id="KW-0804">Transcription</keyword>
<evidence type="ECO:0000256" key="1">
    <source>
        <dbReference type="ARBA" id="ARBA00009437"/>
    </source>
</evidence>